<evidence type="ECO:0000256" key="1">
    <source>
        <dbReference type="SAM" id="MobiDB-lite"/>
    </source>
</evidence>
<evidence type="ECO:0000313" key="3">
    <source>
        <dbReference type="Proteomes" id="UP000253606"/>
    </source>
</evidence>
<gene>
    <name evidence="2" type="ORF">ACPOL_7016</name>
</gene>
<reference evidence="2 3" key="1">
    <citation type="journal article" date="2018" name="Front. Microbiol.">
        <title>Hydrolytic Capabilities as a Key to Environmental Success: Chitinolytic and Cellulolytic Acidobacteria From Acidic Sub-arctic Soils and Boreal Peatlands.</title>
        <authorList>
            <person name="Belova S.E."/>
            <person name="Ravin N.V."/>
            <person name="Pankratov T.A."/>
            <person name="Rakitin A.L."/>
            <person name="Ivanova A.A."/>
            <person name="Beletsky A.V."/>
            <person name="Mardanov A.V."/>
            <person name="Sinninghe Damste J.S."/>
            <person name="Dedysh S.N."/>
        </authorList>
    </citation>
    <scope>NUCLEOTIDE SEQUENCE [LARGE SCALE GENOMIC DNA]</scope>
    <source>
        <strain evidence="2 3">SBC82</strain>
        <plasmid evidence="3">pacpol4</plasmid>
    </source>
</reference>
<geneLocation type="plasmid" evidence="3">
    <name>pacpol4</name>
</geneLocation>
<proteinExistence type="predicted"/>
<dbReference type="AlphaFoldDB" id="A0A2Z5GB49"/>
<feature type="compositionally biased region" description="Basic and acidic residues" evidence="1">
    <location>
        <begin position="21"/>
        <end position="48"/>
    </location>
</feature>
<name>A0A2Z5GB49_9BACT</name>
<accession>A0A2Z5GB49</accession>
<feature type="region of interest" description="Disordered" evidence="1">
    <location>
        <begin position="20"/>
        <end position="48"/>
    </location>
</feature>
<organism evidence="2 3">
    <name type="scientific">Acidisarcina polymorpha</name>
    <dbReference type="NCBI Taxonomy" id="2211140"/>
    <lineage>
        <taxon>Bacteria</taxon>
        <taxon>Pseudomonadati</taxon>
        <taxon>Acidobacteriota</taxon>
        <taxon>Terriglobia</taxon>
        <taxon>Terriglobales</taxon>
        <taxon>Acidobacteriaceae</taxon>
        <taxon>Acidisarcina</taxon>
    </lineage>
</organism>
<protein>
    <submittedName>
        <fullName evidence="2">Uncharacterized protein</fullName>
    </submittedName>
</protein>
<dbReference type="KEGG" id="abas:ACPOL_7016"/>
<dbReference type="Proteomes" id="UP000253606">
    <property type="component" value="Plasmid pACPOL4"/>
</dbReference>
<evidence type="ECO:0000313" key="2">
    <source>
        <dbReference type="EMBL" id="AXC16218.1"/>
    </source>
</evidence>
<keyword evidence="2" id="KW-0614">Plasmid</keyword>
<dbReference type="EMBL" id="CP030843">
    <property type="protein sequence ID" value="AXC16218.1"/>
    <property type="molecule type" value="Genomic_DNA"/>
</dbReference>
<sequence>MSAYPWEEVYKAAVRRHWQNARRENSFKSSDKQPESEDNTEQTRKMAS</sequence>
<keyword evidence="3" id="KW-1185">Reference proteome</keyword>